<dbReference type="HOGENOM" id="CLU_066294_1_1_1"/>
<dbReference type="GO" id="GO:0031204">
    <property type="term" value="P:post-translational protein targeting to membrane, translocation"/>
    <property type="evidence" value="ECO:0007669"/>
    <property type="project" value="EnsemblFungi"/>
</dbReference>
<evidence type="ECO:0008006" key="4">
    <source>
        <dbReference type="Google" id="ProtNLM"/>
    </source>
</evidence>
<dbReference type="GO" id="GO:0008320">
    <property type="term" value="F:protein transmembrane transporter activity"/>
    <property type="evidence" value="ECO:0007669"/>
    <property type="project" value="EnsemblFungi"/>
</dbReference>
<evidence type="ECO:0000256" key="1">
    <source>
        <dbReference type="SAM" id="Phobius"/>
    </source>
</evidence>
<evidence type="ECO:0000313" key="2">
    <source>
        <dbReference type="EMBL" id="CCD24239.1"/>
    </source>
</evidence>
<dbReference type="EMBL" id="HE580269">
    <property type="protein sequence ID" value="CCD24239.1"/>
    <property type="molecule type" value="Genomic_DNA"/>
</dbReference>
<evidence type="ECO:0000313" key="3">
    <source>
        <dbReference type="Proteomes" id="UP000000689"/>
    </source>
</evidence>
<dbReference type="Pfam" id="PF09802">
    <property type="entry name" value="Sec66"/>
    <property type="match status" value="1"/>
</dbReference>
<proteinExistence type="predicted"/>
<dbReference type="PANTHER" id="PTHR28229:SF1">
    <property type="entry name" value="TRANSLOCATION PROTEIN SEC66"/>
    <property type="match status" value="1"/>
</dbReference>
<dbReference type="GO" id="GO:0071256">
    <property type="term" value="C:translocon complex"/>
    <property type="evidence" value="ECO:0007669"/>
    <property type="project" value="EnsemblFungi"/>
</dbReference>
<sequence length="222" mass="25930">MSSFNETFEDAFNTTSNGTYTNNTNGTNFNGTQFNQEPEMEEILKNVSFYTPIIYSAILLISLLLFASQYKKSQLKKRTELPSIFDENDARDLYFEIKSMDDVHEKVIKAALLNRGAEAIRRSLKMKELEPQIELIYKNGSVGEEYWQRFQNEMKLMEVEFKDCIQEAEALQPGWVQLFVGNAREICFNQAMQRRFDAIIKRKEVSIKEWDLKLDDNGMLIK</sequence>
<name>G0W8X8_NAUDC</name>
<organism evidence="2 3">
    <name type="scientific">Naumovozyma dairenensis (strain ATCC 10597 / BCRC 20456 / CBS 421 / NBRC 0211 / NRRL Y-12639)</name>
    <name type="common">Saccharomyces dairenensis</name>
    <dbReference type="NCBI Taxonomy" id="1071378"/>
    <lineage>
        <taxon>Eukaryota</taxon>
        <taxon>Fungi</taxon>
        <taxon>Dikarya</taxon>
        <taxon>Ascomycota</taxon>
        <taxon>Saccharomycotina</taxon>
        <taxon>Saccharomycetes</taxon>
        <taxon>Saccharomycetales</taxon>
        <taxon>Saccharomycetaceae</taxon>
        <taxon>Naumovozyma</taxon>
    </lineage>
</organism>
<dbReference type="RefSeq" id="XP_003669482.1">
    <property type="nucleotide sequence ID" value="XM_003669434.1"/>
</dbReference>
<keyword evidence="1" id="KW-1133">Transmembrane helix</keyword>
<dbReference type="GO" id="GO:0030447">
    <property type="term" value="P:filamentous growth"/>
    <property type="evidence" value="ECO:0007669"/>
    <property type="project" value="EnsemblFungi"/>
</dbReference>
<keyword evidence="1" id="KW-0812">Transmembrane</keyword>
<protein>
    <recommendedName>
        <fullName evidence="4">Translocation protein SEC66</fullName>
    </recommendedName>
</protein>
<dbReference type="InterPro" id="IPR018624">
    <property type="entry name" value="Sec66"/>
</dbReference>
<feature type="transmembrane region" description="Helical" evidence="1">
    <location>
        <begin position="49"/>
        <end position="68"/>
    </location>
</feature>
<dbReference type="OMA" id="DYWQRYQ"/>
<keyword evidence="1" id="KW-0472">Membrane</keyword>
<dbReference type="OrthoDB" id="73168at2759"/>
<dbReference type="GO" id="GO:0031207">
    <property type="term" value="C:Sec62/Sec63 complex"/>
    <property type="evidence" value="ECO:0007669"/>
    <property type="project" value="EnsemblFungi"/>
</dbReference>
<dbReference type="AlphaFoldDB" id="G0W8X8"/>
<accession>G0W8X8</accession>
<dbReference type="Proteomes" id="UP000000689">
    <property type="component" value="Chromosome 3"/>
</dbReference>
<keyword evidence="3" id="KW-1185">Reference proteome</keyword>
<dbReference type="eggNOG" id="KOG4699">
    <property type="taxonomic scope" value="Eukaryota"/>
</dbReference>
<dbReference type="GeneID" id="11496411"/>
<dbReference type="PANTHER" id="PTHR28229">
    <property type="entry name" value="TRANSLOCATION PROTEIN SEC66"/>
    <property type="match status" value="1"/>
</dbReference>
<dbReference type="STRING" id="1071378.G0W8X8"/>
<reference evidence="2 3" key="1">
    <citation type="journal article" date="2011" name="Proc. Natl. Acad. Sci. U.S.A.">
        <title>Evolutionary erosion of yeast sex chromosomes by mating-type switching accidents.</title>
        <authorList>
            <person name="Gordon J.L."/>
            <person name="Armisen D."/>
            <person name="Proux-Wera E."/>
            <person name="Oheigeartaigh S.S."/>
            <person name="Byrne K.P."/>
            <person name="Wolfe K.H."/>
        </authorList>
    </citation>
    <scope>NUCLEOTIDE SEQUENCE [LARGE SCALE GENOMIC DNA]</scope>
    <source>
        <strain evidence="3">ATCC 10597 / BCRC 20456 / CBS 421 / NBRC 0211 / NRRL Y-12639</strain>
    </source>
</reference>
<dbReference type="KEGG" id="ndi:NDAI_0C05800"/>
<gene>
    <name evidence="2" type="primary">NDAI0C05800</name>
    <name evidence="2" type="ordered locus">NDAI_0C05800</name>
</gene>